<evidence type="ECO:0000313" key="5">
    <source>
        <dbReference type="Proteomes" id="UP000198582"/>
    </source>
</evidence>
<evidence type="ECO:0000313" key="4">
    <source>
        <dbReference type="EMBL" id="SEP02105.1"/>
    </source>
</evidence>
<reference evidence="5" key="1">
    <citation type="submission" date="2016-10" db="EMBL/GenBank/DDBJ databases">
        <authorList>
            <person name="Varghese N."/>
            <person name="Submissions S."/>
        </authorList>
    </citation>
    <scope>NUCLEOTIDE SEQUENCE [LARGE SCALE GENOMIC DNA]</scope>
    <source>
        <strain evidence="5">DSM 44993</strain>
    </source>
</reference>
<evidence type="ECO:0000256" key="2">
    <source>
        <dbReference type="ARBA" id="ARBA00023239"/>
    </source>
</evidence>
<proteinExistence type="predicted"/>
<dbReference type="OrthoDB" id="1550274at2"/>
<dbReference type="RefSeq" id="WP_091615307.1">
    <property type="nucleotide sequence ID" value="NZ_FOEF01000003.1"/>
</dbReference>
<keyword evidence="1" id="KW-0408">Iron</keyword>
<gene>
    <name evidence="4" type="ORF">SAMN04489732_103255</name>
</gene>
<evidence type="ECO:0000256" key="1">
    <source>
        <dbReference type="ARBA" id="ARBA00023004"/>
    </source>
</evidence>
<organism evidence="4 5">
    <name type="scientific">Amycolatopsis saalfeldensis</name>
    <dbReference type="NCBI Taxonomy" id="394193"/>
    <lineage>
        <taxon>Bacteria</taxon>
        <taxon>Bacillati</taxon>
        <taxon>Actinomycetota</taxon>
        <taxon>Actinomycetes</taxon>
        <taxon>Pseudonocardiales</taxon>
        <taxon>Pseudonocardiaceae</taxon>
        <taxon>Amycolatopsis</taxon>
    </lineage>
</organism>
<protein>
    <recommendedName>
        <fullName evidence="3">Phosphomevalonate dehydratase large subunit-like domain-containing protein</fullName>
    </recommendedName>
</protein>
<dbReference type="PANTHER" id="PTHR36577:SF3">
    <property type="entry name" value="DUF521 DOMAIN PROTEIN (AFU_ORTHOLOGUE AFUA_6G00490)"/>
    <property type="match status" value="1"/>
</dbReference>
<dbReference type="Pfam" id="PF04412">
    <property type="entry name" value="AcnX"/>
    <property type="match status" value="1"/>
</dbReference>
<dbReference type="PANTHER" id="PTHR36577">
    <property type="entry name" value="DUF521 DOMAIN PROTEIN (AFU_ORTHOLOGUE AFUA_6G00490)"/>
    <property type="match status" value="1"/>
</dbReference>
<dbReference type="Proteomes" id="UP000198582">
    <property type="component" value="Unassembled WGS sequence"/>
</dbReference>
<sequence length="72" mass="7491">MADLALSEEDEAMLDGAAGPAAQLCLRMVVALARVRGAPRLLRVASAHVDGCLYHGRAGLDFVEWLGGLADG</sequence>
<dbReference type="AlphaFoldDB" id="A0A1H8UFX7"/>
<name>A0A1H8UFX7_9PSEU</name>
<dbReference type="STRING" id="394193.SAMN04489732_103255"/>
<keyword evidence="5" id="KW-1185">Reference proteome</keyword>
<evidence type="ECO:0000259" key="3">
    <source>
        <dbReference type="Pfam" id="PF04412"/>
    </source>
</evidence>
<feature type="domain" description="Phosphomevalonate dehydratase large subunit-like" evidence="3">
    <location>
        <begin position="5"/>
        <end position="66"/>
    </location>
</feature>
<dbReference type="EMBL" id="FOEF01000003">
    <property type="protein sequence ID" value="SEP02105.1"/>
    <property type="molecule type" value="Genomic_DNA"/>
</dbReference>
<accession>A0A1H8UFX7</accession>
<dbReference type="InterPro" id="IPR007506">
    <property type="entry name" value="PMDh-L-like_dom"/>
</dbReference>
<keyword evidence="2" id="KW-0456">Lyase</keyword>
<dbReference type="GO" id="GO:0016829">
    <property type="term" value="F:lyase activity"/>
    <property type="evidence" value="ECO:0007669"/>
    <property type="project" value="UniProtKB-KW"/>
</dbReference>